<gene>
    <name evidence="1" type="ORF">HMPREF9474_02298</name>
</gene>
<dbReference type="AlphaFoldDB" id="E7GMX4"/>
<dbReference type="STRING" id="1512.GCA_900049235_02485"/>
<dbReference type="EMBL" id="ADLQ01000051">
    <property type="protein sequence ID" value="EGA93862.1"/>
    <property type="molecule type" value="Genomic_DNA"/>
</dbReference>
<dbReference type="HOGENOM" id="CLU_2080735_0_0_9"/>
<proteinExistence type="predicted"/>
<dbReference type="Proteomes" id="UP000002970">
    <property type="component" value="Unassembled WGS sequence"/>
</dbReference>
<reference evidence="1 2" key="1">
    <citation type="submission" date="2010-12" db="EMBL/GenBank/DDBJ databases">
        <title>The Genome Sequence of Clostridium symbiosum strain WAL-14163.</title>
        <authorList>
            <person name="Earl A."/>
            <person name="Ward D."/>
            <person name="Feldgarden M."/>
            <person name="Gevers D."/>
            <person name="Finegold S.M."/>
            <person name="Summanen P.H."/>
            <person name="Molitoris D.R."/>
            <person name="Vaisanen M.L."/>
            <person name="Daigneault M."/>
            <person name="Young S.K."/>
            <person name="Zeng Q."/>
            <person name="Gargeya S."/>
            <person name="Fitzgerald M."/>
            <person name="Haas B."/>
            <person name="Abouelleil A."/>
            <person name="Alvarado L."/>
            <person name="Arachchi H.M."/>
            <person name="Berlin A."/>
            <person name="Brown A."/>
            <person name="Chapman S.B."/>
            <person name="Chen Z."/>
            <person name="Dunbar C."/>
            <person name="Freedman E."/>
            <person name="Gearin G."/>
            <person name="Gellesch M."/>
            <person name="Goldberg J."/>
            <person name="Griggs A."/>
            <person name="Gujja S."/>
            <person name="Heilman E."/>
            <person name="Heiman D."/>
            <person name="Howarth C."/>
            <person name="Larson L."/>
            <person name="Lui A."/>
            <person name="MacDonald P.J.P."/>
            <person name="Mehta T."/>
            <person name="Montmayeur A."/>
            <person name="Murphy C."/>
            <person name="Neiman D."/>
            <person name="Pearson M."/>
            <person name="Priest M."/>
            <person name="Roberts A."/>
            <person name="Saif S."/>
            <person name="Shea T."/>
            <person name="Shenoy N."/>
            <person name="Sisk P."/>
            <person name="Stolte C."/>
            <person name="Sykes S."/>
            <person name="White J."/>
            <person name="Yandava C."/>
            <person name="Nusbaum C."/>
            <person name="Birren B."/>
        </authorList>
    </citation>
    <scope>NUCLEOTIDE SEQUENCE [LARGE SCALE GENOMIC DNA]</scope>
    <source>
        <strain evidence="1 2">WAL-14163</strain>
    </source>
</reference>
<protein>
    <submittedName>
        <fullName evidence="1">Uncharacterized protein</fullName>
    </submittedName>
</protein>
<evidence type="ECO:0000313" key="1">
    <source>
        <dbReference type="EMBL" id="EGA93862.1"/>
    </source>
</evidence>
<sequence length="117" mass="13855">MNAIQKYIRKKRFEKYLKLKQEFGCIKQPKVYVVERDIKKLIADRGFDISCLPESEWSNMIDHCKSKLAYEFAKSLIPYMTIEVFDSEIRPFTKVVRGTLYVALERGKNHGKYLQRG</sequence>
<accession>E7GMX4</accession>
<organism evidence="1 2">
    <name type="scientific">Clostridium symbiosum (strain WAL-14163)</name>
    <dbReference type="NCBI Taxonomy" id="742740"/>
    <lineage>
        <taxon>Bacteria</taxon>
        <taxon>Bacillati</taxon>
        <taxon>Bacillota</taxon>
        <taxon>Clostridia</taxon>
        <taxon>Lachnospirales</taxon>
        <taxon>Lachnospiraceae</taxon>
        <taxon>Otoolea</taxon>
    </lineage>
</organism>
<evidence type="ECO:0000313" key="2">
    <source>
        <dbReference type="Proteomes" id="UP000002970"/>
    </source>
</evidence>
<dbReference type="RefSeq" id="WP_003500566.1">
    <property type="nucleotide sequence ID" value="NZ_GL834310.1"/>
</dbReference>
<name>E7GMX4_CLOS6</name>
<comment type="caution">
    <text evidence="1">The sequence shown here is derived from an EMBL/GenBank/DDBJ whole genome shotgun (WGS) entry which is preliminary data.</text>
</comment>
<keyword evidence="2" id="KW-1185">Reference proteome</keyword>